<dbReference type="Proteomes" id="UP000233551">
    <property type="component" value="Unassembled WGS sequence"/>
</dbReference>
<name>A0A2I0JME5_PUNGR</name>
<proteinExistence type="predicted"/>
<evidence type="ECO:0000313" key="3">
    <source>
        <dbReference type="EMBL" id="PKI57103.1"/>
    </source>
</evidence>
<protein>
    <recommendedName>
        <fullName evidence="2">Retroviral polymerase SH3-like domain-containing protein</fullName>
    </recommendedName>
</protein>
<dbReference type="EMBL" id="PGOL01001535">
    <property type="protein sequence ID" value="PKI57103.1"/>
    <property type="molecule type" value="Genomic_DNA"/>
</dbReference>
<dbReference type="InterPro" id="IPR039537">
    <property type="entry name" value="Retrotran_Ty1/copia-like"/>
</dbReference>
<dbReference type="STRING" id="22663.A0A2I0JME5"/>
<dbReference type="SUPFAM" id="SSF53098">
    <property type="entry name" value="Ribonuclease H-like"/>
    <property type="match status" value="1"/>
</dbReference>
<comment type="caution">
    <text evidence="3">The sequence shown here is derived from an EMBL/GenBank/DDBJ whole genome shotgun (WGS) entry which is preliminary data.</text>
</comment>
<keyword evidence="4" id="KW-1185">Reference proteome</keyword>
<evidence type="ECO:0000259" key="2">
    <source>
        <dbReference type="Pfam" id="PF25597"/>
    </source>
</evidence>
<dbReference type="PANTHER" id="PTHR42648:SF31">
    <property type="entry name" value="RNA-DIRECTED DNA POLYMERASE"/>
    <property type="match status" value="1"/>
</dbReference>
<feature type="region of interest" description="Disordered" evidence="1">
    <location>
        <begin position="175"/>
        <end position="211"/>
    </location>
</feature>
<evidence type="ECO:0000313" key="4">
    <source>
        <dbReference type="Proteomes" id="UP000233551"/>
    </source>
</evidence>
<dbReference type="InterPro" id="IPR057670">
    <property type="entry name" value="SH3_retrovirus"/>
</dbReference>
<accession>A0A2I0JME5</accession>
<dbReference type="PANTHER" id="PTHR42648">
    <property type="entry name" value="TRANSPOSASE, PUTATIVE-RELATED"/>
    <property type="match status" value="1"/>
</dbReference>
<dbReference type="InterPro" id="IPR012337">
    <property type="entry name" value="RNaseH-like_sf"/>
</dbReference>
<sequence length="239" mass="27928">MFQASLPTRFWGECVSTAIHLINITPTPILGNNSPHEVLFGKPPNYSNLRVFGSLCYAHTRTKDKFEPRSRKCAFIGYPHGKKGWRLYDMKNRKMFVSRDVRFCETIFPFATKNEDLRRQGKEIPLFMDGVRSIIPRRWIEESQPDSRRLIHLSGTSDECSNWAEQPSLIWQQQSSPEIREKPKHGHGSSSAQQALEVDPGEKETEARKKRRVRGLGRFLIRAEQVKTWAEFWKKREHF</sequence>
<feature type="domain" description="Retroviral polymerase SH3-like" evidence="2">
    <location>
        <begin position="54"/>
        <end position="114"/>
    </location>
</feature>
<reference evidence="3 4" key="1">
    <citation type="submission" date="2017-11" db="EMBL/GenBank/DDBJ databases">
        <title>De-novo sequencing of pomegranate (Punica granatum L.) genome.</title>
        <authorList>
            <person name="Akparov Z."/>
            <person name="Amiraslanov A."/>
            <person name="Hajiyeva S."/>
            <person name="Abbasov M."/>
            <person name="Kaur K."/>
            <person name="Hamwieh A."/>
            <person name="Solovyev V."/>
            <person name="Salamov A."/>
            <person name="Braich B."/>
            <person name="Kosarev P."/>
            <person name="Mahmoud A."/>
            <person name="Hajiyev E."/>
            <person name="Babayeva S."/>
            <person name="Izzatullayeva V."/>
            <person name="Mammadov A."/>
            <person name="Mammadov A."/>
            <person name="Sharifova S."/>
            <person name="Ojaghi J."/>
            <person name="Eynullazada K."/>
            <person name="Bayramov B."/>
            <person name="Abdulazimova A."/>
            <person name="Shahmuradov I."/>
        </authorList>
    </citation>
    <scope>NUCLEOTIDE SEQUENCE [LARGE SCALE GENOMIC DNA]</scope>
    <source>
        <strain evidence="4">cv. AG2017</strain>
        <tissue evidence="3">Leaf</tissue>
    </source>
</reference>
<dbReference type="Pfam" id="PF25597">
    <property type="entry name" value="SH3_retrovirus"/>
    <property type="match status" value="1"/>
</dbReference>
<organism evidence="3 4">
    <name type="scientific">Punica granatum</name>
    <name type="common">Pomegranate</name>
    <dbReference type="NCBI Taxonomy" id="22663"/>
    <lineage>
        <taxon>Eukaryota</taxon>
        <taxon>Viridiplantae</taxon>
        <taxon>Streptophyta</taxon>
        <taxon>Embryophyta</taxon>
        <taxon>Tracheophyta</taxon>
        <taxon>Spermatophyta</taxon>
        <taxon>Magnoliopsida</taxon>
        <taxon>eudicotyledons</taxon>
        <taxon>Gunneridae</taxon>
        <taxon>Pentapetalae</taxon>
        <taxon>rosids</taxon>
        <taxon>malvids</taxon>
        <taxon>Myrtales</taxon>
        <taxon>Lythraceae</taxon>
        <taxon>Punica</taxon>
    </lineage>
</organism>
<dbReference type="AlphaFoldDB" id="A0A2I0JME5"/>
<gene>
    <name evidence="3" type="ORF">CRG98_022497</name>
</gene>
<evidence type="ECO:0000256" key="1">
    <source>
        <dbReference type="SAM" id="MobiDB-lite"/>
    </source>
</evidence>